<dbReference type="GO" id="GO:0009236">
    <property type="term" value="P:cobalamin biosynthetic process"/>
    <property type="evidence" value="ECO:0007669"/>
    <property type="project" value="UniProtKB-UniPathway"/>
</dbReference>
<dbReference type="Pfam" id="PF00590">
    <property type="entry name" value="TP_methylase"/>
    <property type="match status" value="1"/>
</dbReference>
<dbReference type="InterPro" id="IPR014776">
    <property type="entry name" value="4pyrrole_Mease_sub2"/>
</dbReference>
<protein>
    <submittedName>
        <fullName evidence="8">Precorrin-3B C17-methyltransferase</fullName>
    </submittedName>
</protein>
<reference evidence="8 9" key="1">
    <citation type="submission" date="2012-01" db="EMBL/GenBank/DDBJ databases">
        <title>Improved High-Quality Draft sequence of Metallosphaera yellowstonensis MK1.</title>
        <authorList>
            <consortium name="US DOE Joint Genome Institute"/>
            <person name="Lucas S."/>
            <person name="Han J."/>
            <person name="Cheng J.-F."/>
            <person name="Goodwin L."/>
            <person name="Pitluck S."/>
            <person name="Peters L."/>
            <person name="Teshima H."/>
            <person name="Detter J.C."/>
            <person name="Han C."/>
            <person name="Tapia R."/>
            <person name="Land M."/>
            <person name="Hauser L."/>
            <person name="Kyrpides N."/>
            <person name="Kozubal M."/>
            <person name="Macur R.E."/>
            <person name="Jay Z."/>
            <person name="Inskeep W."/>
            <person name="Woyke T."/>
        </authorList>
    </citation>
    <scope>NUCLEOTIDE SEQUENCE [LARGE SCALE GENOMIC DNA]</scope>
    <source>
        <strain evidence="8 9">MK1</strain>
    </source>
</reference>
<sequence>MKGKIYVLGLGPGAKEARTEEFVRAIRESQVVITYRTYAELIRDLLQGKEVIVANMKEELLRAKLAILEALEGKTVSIVSSGDPQVFGMASPTLELACLSGADVEVRVIPGVTAALAAAARIGAPLSHDFAVVSLSDLLTPREEIVEKVRKAAEADFVIALYNPINPILTAQVLDEVSRYRKPSTPLGIVRGVYRDSEWSVVTTLGEWRKYQDQINMVTTLIVGNSKSYVCNGLIITPRGYDNKYELDRHAQEIRDHHGSSGSRCSQGIGPSVEG</sequence>
<keyword evidence="3 8" id="KW-0489">Methyltransferase</keyword>
<dbReference type="HOGENOM" id="CLU_047948_2_0_2"/>
<evidence type="ECO:0000256" key="6">
    <source>
        <dbReference type="SAM" id="MobiDB-lite"/>
    </source>
</evidence>
<evidence type="ECO:0000256" key="5">
    <source>
        <dbReference type="ARBA" id="ARBA00022691"/>
    </source>
</evidence>
<dbReference type="OrthoDB" id="35891at2157"/>
<dbReference type="GO" id="GO:0032259">
    <property type="term" value="P:methylation"/>
    <property type="evidence" value="ECO:0007669"/>
    <property type="project" value="UniProtKB-KW"/>
</dbReference>
<evidence type="ECO:0000313" key="9">
    <source>
        <dbReference type="Proteomes" id="UP000003980"/>
    </source>
</evidence>
<feature type="domain" description="Tetrapyrrole methylase" evidence="7">
    <location>
        <begin position="4"/>
        <end position="207"/>
    </location>
</feature>
<name>H2C636_9CREN</name>
<dbReference type="RefSeq" id="WP_009073127.1">
    <property type="nucleotide sequence ID" value="NZ_JH597768.1"/>
</dbReference>
<dbReference type="PANTHER" id="PTHR47036:SF1">
    <property type="entry name" value="COBALT-FACTOR III C(17)-METHYLTRANSFERASE-RELATED"/>
    <property type="match status" value="1"/>
</dbReference>
<keyword evidence="4 8" id="KW-0808">Transferase</keyword>
<dbReference type="InterPro" id="IPR000878">
    <property type="entry name" value="4pyrrol_Mease"/>
</dbReference>
<dbReference type="InterPro" id="IPR051810">
    <property type="entry name" value="Precorrin_MeTrfase"/>
</dbReference>
<evidence type="ECO:0000259" key="7">
    <source>
        <dbReference type="Pfam" id="PF00590"/>
    </source>
</evidence>
<dbReference type="AlphaFoldDB" id="H2C636"/>
<dbReference type="Gene3D" id="3.30.950.10">
    <property type="entry name" value="Methyltransferase, Cobalt-precorrin-4 Transmethylase, Domain 2"/>
    <property type="match status" value="1"/>
</dbReference>
<accession>H2C636</accession>
<dbReference type="NCBIfam" id="TIGR01466">
    <property type="entry name" value="cobJ_cbiH"/>
    <property type="match status" value="1"/>
</dbReference>
<dbReference type="UniPathway" id="UPA00148"/>
<gene>
    <name evidence="8" type="ORF">MetMK1DRAFT_00020120</name>
</gene>
<evidence type="ECO:0000313" key="8">
    <source>
        <dbReference type="EMBL" id="EHP69263.1"/>
    </source>
</evidence>
<evidence type="ECO:0000256" key="4">
    <source>
        <dbReference type="ARBA" id="ARBA00022679"/>
    </source>
</evidence>
<comment type="pathway">
    <text evidence="1">Cofactor biosynthesis; adenosylcobalamin biosynthesis.</text>
</comment>
<dbReference type="EMBL" id="JH597768">
    <property type="protein sequence ID" value="EHP69263.1"/>
    <property type="molecule type" value="Genomic_DNA"/>
</dbReference>
<evidence type="ECO:0000256" key="2">
    <source>
        <dbReference type="ARBA" id="ARBA00022573"/>
    </source>
</evidence>
<dbReference type="InterPro" id="IPR014777">
    <property type="entry name" value="4pyrrole_Mease_sub1"/>
</dbReference>
<organism evidence="8 9">
    <name type="scientific">Metallosphaera yellowstonensis MK1</name>
    <dbReference type="NCBI Taxonomy" id="671065"/>
    <lineage>
        <taxon>Archaea</taxon>
        <taxon>Thermoproteota</taxon>
        <taxon>Thermoprotei</taxon>
        <taxon>Sulfolobales</taxon>
        <taxon>Sulfolobaceae</taxon>
        <taxon>Metallosphaera</taxon>
    </lineage>
</organism>
<dbReference type="PANTHER" id="PTHR47036">
    <property type="entry name" value="COBALT-FACTOR III C(17)-METHYLTRANSFERASE-RELATED"/>
    <property type="match status" value="1"/>
</dbReference>
<feature type="region of interest" description="Disordered" evidence="6">
    <location>
        <begin position="255"/>
        <end position="275"/>
    </location>
</feature>
<keyword evidence="2" id="KW-0169">Cobalamin biosynthesis</keyword>
<dbReference type="GO" id="GO:0008168">
    <property type="term" value="F:methyltransferase activity"/>
    <property type="evidence" value="ECO:0007669"/>
    <property type="project" value="UniProtKB-KW"/>
</dbReference>
<keyword evidence="5" id="KW-0949">S-adenosyl-L-methionine</keyword>
<dbReference type="Proteomes" id="UP000003980">
    <property type="component" value="Unassembled WGS sequence"/>
</dbReference>
<dbReference type="CDD" id="cd11646">
    <property type="entry name" value="Precorrin_3B_C17_MT"/>
    <property type="match status" value="1"/>
</dbReference>
<dbReference type="InterPro" id="IPR035996">
    <property type="entry name" value="4pyrrol_Methylase_sf"/>
</dbReference>
<dbReference type="eggNOG" id="arCOG00647">
    <property type="taxonomic scope" value="Archaea"/>
</dbReference>
<dbReference type="NCBIfam" id="NF004423">
    <property type="entry name" value="PRK05765.1"/>
    <property type="match status" value="1"/>
</dbReference>
<dbReference type="InterPro" id="IPR006363">
    <property type="entry name" value="Cbl_synth_CobJ/CibH_dom"/>
</dbReference>
<evidence type="ECO:0000256" key="3">
    <source>
        <dbReference type="ARBA" id="ARBA00022603"/>
    </source>
</evidence>
<proteinExistence type="predicted"/>
<dbReference type="Gene3D" id="3.40.1010.10">
    <property type="entry name" value="Cobalt-precorrin-4 Transmethylase, Domain 1"/>
    <property type="match status" value="1"/>
</dbReference>
<keyword evidence="9" id="KW-1185">Reference proteome</keyword>
<dbReference type="STRING" id="671065.MetMK1DRAFT_00020120"/>
<dbReference type="SUPFAM" id="SSF53790">
    <property type="entry name" value="Tetrapyrrole methylase"/>
    <property type="match status" value="1"/>
</dbReference>
<evidence type="ECO:0000256" key="1">
    <source>
        <dbReference type="ARBA" id="ARBA00004953"/>
    </source>
</evidence>